<reference evidence="3" key="1">
    <citation type="submission" date="2021-01" db="EMBL/GenBank/DDBJ databases">
        <authorList>
            <person name="Corre E."/>
            <person name="Pelletier E."/>
            <person name="Niang G."/>
            <person name="Scheremetjew M."/>
            <person name="Finn R."/>
            <person name="Kale V."/>
            <person name="Holt S."/>
            <person name="Cochrane G."/>
            <person name="Meng A."/>
            <person name="Brown T."/>
            <person name="Cohen L."/>
        </authorList>
    </citation>
    <scope>NUCLEOTIDE SEQUENCE</scope>
    <source>
        <strain evidence="3">CCMP494</strain>
    </source>
</reference>
<accession>A0A6U2CMN4</accession>
<dbReference type="EMBL" id="HBEV01008404">
    <property type="protein sequence ID" value="CAD8588346.1"/>
    <property type="molecule type" value="Transcribed_RNA"/>
</dbReference>
<protein>
    <submittedName>
        <fullName evidence="3">Uncharacterized protein</fullName>
    </submittedName>
</protein>
<dbReference type="EMBL" id="HBEV01008405">
    <property type="protein sequence ID" value="CAD8588348.1"/>
    <property type="molecule type" value="Transcribed_RNA"/>
</dbReference>
<feature type="region of interest" description="Disordered" evidence="1">
    <location>
        <begin position="45"/>
        <end position="75"/>
    </location>
</feature>
<evidence type="ECO:0000256" key="1">
    <source>
        <dbReference type="SAM" id="MobiDB-lite"/>
    </source>
</evidence>
<name>A0A6U2CMN4_MICPS</name>
<feature type="compositionally biased region" description="Basic and acidic residues" evidence="1">
    <location>
        <begin position="51"/>
        <end position="60"/>
    </location>
</feature>
<evidence type="ECO:0000313" key="3">
    <source>
        <dbReference type="EMBL" id="CAD8588348.1"/>
    </source>
</evidence>
<gene>
    <name evidence="2" type="ORF">MSP1404_LOCUS6428</name>
    <name evidence="3" type="ORF">MSP1404_LOCUS6429</name>
</gene>
<proteinExistence type="predicted"/>
<evidence type="ECO:0000313" key="2">
    <source>
        <dbReference type="EMBL" id="CAD8588346.1"/>
    </source>
</evidence>
<feature type="compositionally biased region" description="Polar residues" evidence="1">
    <location>
        <begin position="63"/>
        <end position="75"/>
    </location>
</feature>
<sequence>MLLTFWMTNHALIRSFPLYLLVKVMKKKSRHGNLVDRSRNLSIRKPLKTAKKTDTAEHRLPHTLSSKVSPQSKVQPEQVSKICDVFDQSGFMRTPVLSRFRYQSVSAFHLHDT</sequence>
<dbReference type="AlphaFoldDB" id="A0A6U2CMN4"/>
<organism evidence="3">
    <name type="scientific">Micromonas pusilla</name>
    <name type="common">Picoplanktonic green alga</name>
    <name type="synonym">Chromulina pusilla</name>
    <dbReference type="NCBI Taxonomy" id="38833"/>
    <lineage>
        <taxon>Eukaryota</taxon>
        <taxon>Viridiplantae</taxon>
        <taxon>Chlorophyta</taxon>
        <taxon>Mamiellophyceae</taxon>
        <taxon>Mamiellales</taxon>
        <taxon>Mamiellaceae</taxon>
        <taxon>Micromonas</taxon>
    </lineage>
</organism>